<feature type="domain" description="PKD" evidence="2">
    <location>
        <begin position="485"/>
        <end position="549"/>
    </location>
</feature>
<accession>G8R831</accession>
<keyword evidence="4" id="KW-1185">Reference proteome</keyword>
<dbReference type="SUPFAM" id="SSF49299">
    <property type="entry name" value="PKD domain"/>
    <property type="match status" value="5"/>
</dbReference>
<dbReference type="InterPro" id="IPR028994">
    <property type="entry name" value="Integrin_alpha_N"/>
</dbReference>
<dbReference type="Proteomes" id="UP000005631">
    <property type="component" value="Chromosome"/>
</dbReference>
<protein>
    <submittedName>
        <fullName evidence="3">PDK repeat-containing protein</fullName>
    </submittedName>
</protein>
<name>G8R831_OWEHD</name>
<dbReference type="InterPro" id="IPR000601">
    <property type="entry name" value="PKD_dom"/>
</dbReference>
<dbReference type="PANTHER" id="PTHR16026:SF0">
    <property type="entry name" value="CARTILAGE ACIDIC PROTEIN 1"/>
    <property type="match status" value="1"/>
</dbReference>
<dbReference type="InterPro" id="IPR022409">
    <property type="entry name" value="PKD/Chitinase_dom"/>
</dbReference>
<sequence length="961" mass="104966">MKTRFTLQQKVILLLFIGLLDCGFIWGQNFSRLNDPTVTGKTGSWRSTALIDYDNNLTLDIFMGGGSLNANGLLYNSGDSTFLDSSSLAVITQSTVSGQSFWADIDNDCDLDVFWPDAYPATNPFFLNNGSAGFSQMNNVVTSSIIYSVTASWLDYNQDGDIDLFVPSWNGDTNYLYRNDGNLSFTRIDTGEIATSIGAIWSSISADYDNDGDPDIFMANNETNGKNFLLKNHGGGVFKNDTSSIITKEGGSCNTASWGDFNNDGWIDLFVGRYQLTNLLYKNNGDGTFTKITTGPLVTSNAKTGGSVWADLDNDGYLDMYLSIPGSSANNNIIYMNNGNETFSDVTSGPVYAETYSTEGCNVADLNNDGFLDIINSNRSSSPISIFLNNRNSNNFLKLALHGSASNRAAIGSRIEIITASGKQMRYMGAGSGRRSQEPFEIHFGLGQDTVIDTLKIFWPSNNVCTLSNVPVNAFYNIGELTCSLDSLVSPDYSDSTSFLTAHFSNLSNGSISSYEWNFGDGQTSTQTNPVHHYSQAGKYEVTLKVFDNFCKSTFITDSIEICPDTAKLGFYTSMQGTAVTFNDTSISNGYSFQWDFGDGNSGNGSIANHTYTVAGNYNVCLYVTDSCRIDTLCQTITVCNDTLTAAFGQTTSALNVSFIDSSVNATSIIWDFGDGNTDTAANPTHTYAAPGYYTVCQTVMDICTSTTTCKTIGVCLDTAIAKFSYSDTLNTIWLTSNAQNANSILWDFGDGNLSTNPNPTHTYLQYGTYTVCLIVSNDCYTDTLCQNITICPVKGIADYTYQHVGQSLAVQFHDKSTDSQSYFWDFGDGSLSTMKNPLIVYSRAWVYNVCLTITDTCGKEDKYCEEINMMPFSIGELSLLESIKVFPNPADDFLQIELPAEIKSGTIISLYDLNGKLLVERGVTENKEQVTLDLSSLAKGVYLLDLNLNGASRQVKIVKN</sequence>
<feature type="domain" description="PKD" evidence="2">
    <location>
        <begin position="580"/>
        <end position="627"/>
    </location>
</feature>
<evidence type="ECO:0000259" key="2">
    <source>
        <dbReference type="PROSITE" id="PS50093"/>
    </source>
</evidence>
<dbReference type="InterPro" id="IPR011519">
    <property type="entry name" value="UnbV_ASPIC"/>
</dbReference>
<dbReference type="NCBIfam" id="TIGR04183">
    <property type="entry name" value="Por_Secre_tail"/>
    <property type="match status" value="1"/>
</dbReference>
<dbReference type="EMBL" id="CP003156">
    <property type="protein sequence ID" value="AEV32399.1"/>
    <property type="molecule type" value="Genomic_DNA"/>
</dbReference>
<dbReference type="InterPro" id="IPR035986">
    <property type="entry name" value="PKD_dom_sf"/>
</dbReference>
<dbReference type="InterPro" id="IPR026444">
    <property type="entry name" value="Secre_tail"/>
</dbReference>
<dbReference type="HOGENOM" id="CLU_307514_0_0_10"/>
<evidence type="ECO:0000313" key="3">
    <source>
        <dbReference type="EMBL" id="AEV32399.1"/>
    </source>
</evidence>
<dbReference type="Pfam" id="PF18962">
    <property type="entry name" value="Por_Secre_tail"/>
    <property type="match status" value="1"/>
</dbReference>
<dbReference type="PANTHER" id="PTHR16026">
    <property type="entry name" value="CARTILAGE ACIDIC PROTEIN 1"/>
    <property type="match status" value="1"/>
</dbReference>
<organism evidence="3 4">
    <name type="scientific">Owenweeksia hongkongensis (strain DSM 17368 / CIP 108786 / JCM 12287 / NRRL B-23963 / UST20020801)</name>
    <dbReference type="NCBI Taxonomy" id="926562"/>
    <lineage>
        <taxon>Bacteria</taxon>
        <taxon>Pseudomonadati</taxon>
        <taxon>Bacteroidota</taxon>
        <taxon>Flavobacteriia</taxon>
        <taxon>Flavobacteriales</taxon>
        <taxon>Owenweeksiaceae</taxon>
        <taxon>Owenweeksia</taxon>
    </lineage>
</organism>
<dbReference type="Gene3D" id="2.60.40.10">
    <property type="entry name" value="Immunoglobulins"/>
    <property type="match status" value="5"/>
</dbReference>
<evidence type="ECO:0000313" key="4">
    <source>
        <dbReference type="Proteomes" id="UP000005631"/>
    </source>
</evidence>
<dbReference type="Gene3D" id="2.130.10.130">
    <property type="entry name" value="Integrin alpha, N-terminal"/>
    <property type="match status" value="1"/>
</dbReference>
<dbReference type="KEGG" id="oho:Oweho_1402"/>
<dbReference type="Pfam" id="PF18911">
    <property type="entry name" value="PKD_4"/>
    <property type="match status" value="5"/>
</dbReference>
<evidence type="ECO:0000256" key="1">
    <source>
        <dbReference type="ARBA" id="ARBA00022729"/>
    </source>
</evidence>
<dbReference type="STRING" id="926562.Oweho_1402"/>
<dbReference type="SUPFAM" id="SSF69318">
    <property type="entry name" value="Integrin alpha N-terminal domain"/>
    <property type="match status" value="1"/>
</dbReference>
<dbReference type="PATRIC" id="fig|926562.3.peg.1412"/>
<feature type="domain" description="PKD" evidence="2">
    <location>
        <begin position="817"/>
        <end position="859"/>
    </location>
</feature>
<dbReference type="PROSITE" id="PS50093">
    <property type="entry name" value="PKD"/>
    <property type="match status" value="5"/>
</dbReference>
<dbReference type="RefSeq" id="WP_014201755.1">
    <property type="nucleotide sequence ID" value="NC_016599.1"/>
</dbReference>
<dbReference type="Pfam" id="PF07593">
    <property type="entry name" value="UnbV_ASPIC"/>
    <property type="match status" value="1"/>
</dbReference>
<dbReference type="AlphaFoldDB" id="G8R831"/>
<dbReference type="InterPro" id="IPR013783">
    <property type="entry name" value="Ig-like_fold"/>
</dbReference>
<feature type="domain" description="PKD" evidence="2">
    <location>
        <begin position="747"/>
        <end position="778"/>
    </location>
</feature>
<dbReference type="eggNOG" id="COG3291">
    <property type="taxonomic scope" value="Bacteria"/>
</dbReference>
<reference evidence="3 4" key="1">
    <citation type="journal article" date="2012" name="Stand. Genomic Sci.">
        <title>Genome sequence of the orange-pigmented seawater bacterium Owenweeksia hongkongensis type strain (UST20020801(T)).</title>
        <authorList>
            <person name="Riedel T."/>
            <person name="Held B."/>
            <person name="Nolan M."/>
            <person name="Lucas S."/>
            <person name="Lapidus A."/>
            <person name="Tice H."/>
            <person name="Del Rio T.G."/>
            <person name="Cheng J.F."/>
            <person name="Han C."/>
            <person name="Tapia R."/>
            <person name="Goodwin L.A."/>
            <person name="Pitluck S."/>
            <person name="Liolios K."/>
            <person name="Mavromatis K."/>
            <person name="Pagani I."/>
            <person name="Ivanova N."/>
            <person name="Mikhailova N."/>
            <person name="Pati A."/>
            <person name="Chen A."/>
            <person name="Palaniappan K."/>
            <person name="Rohde M."/>
            <person name="Tindall B.J."/>
            <person name="Detter J.C."/>
            <person name="Goker M."/>
            <person name="Woyke T."/>
            <person name="Bristow J."/>
            <person name="Eisen J.A."/>
            <person name="Markowitz V."/>
            <person name="Hugenholtz P."/>
            <person name="Klenk H.P."/>
            <person name="Kyrpides N.C."/>
        </authorList>
    </citation>
    <scope>NUCLEOTIDE SEQUENCE</scope>
    <source>
        <strain evidence="4">DSM 17368 / JCM 12287 / NRRL B-23963</strain>
    </source>
</reference>
<proteinExistence type="predicted"/>
<dbReference type="InterPro" id="IPR013517">
    <property type="entry name" value="FG-GAP"/>
</dbReference>
<gene>
    <name evidence="3" type="ordered locus">Oweho_1402</name>
</gene>
<dbReference type="Pfam" id="PF13517">
    <property type="entry name" value="FG-GAP_3"/>
    <property type="match status" value="3"/>
</dbReference>
<keyword evidence="1" id="KW-0732">Signal</keyword>
<dbReference type="CDD" id="cd00146">
    <property type="entry name" value="PKD"/>
    <property type="match status" value="5"/>
</dbReference>
<feature type="domain" description="PKD" evidence="2">
    <location>
        <begin position="671"/>
        <end position="715"/>
    </location>
</feature>
<dbReference type="InterPro" id="IPR027039">
    <property type="entry name" value="Crtac1"/>
</dbReference>
<dbReference type="SMART" id="SM00089">
    <property type="entry name" value="PKD"/>
    <property type="match status" value="5"/>
</dbReference>